<dbReference type="SUPFAM" id="SSF46785">
    <property type="entry name" value="Winged helix' DNA-binding domain"/>
    <property type="match status" value="1"/>
</dbReference>
<evidence type="ECO:0000256" key="11">
    <source>
        <dbReference type="ARBA" id="ARBA00022840"/>
    </source>
</evidence>
<dbReference type="PROSITE" id="PS00108">
    <property type="entry name" value="PROTEIN_KINASE_ST"/>
    <property type="match status" value="1"/>
</dbReference>
<reference evidence="24" key="1">
    <citation type="submission" date="2023-01" db="EMBL/GenBank/DDBJ databases">
        <title>Key to firefly adult light organ development and bioluminescence: homeobox transcription factors regulate luciferase expression and transportation to peroxisome.</title>
        <authorList>
            <person name="Fu X."/>
        </authorList>
    </citation>
    <scope>NUCLEOTIDE SEQUENCE [LARGE SCALE GENOMIC DNA]</scope>
</reference>
<feature type="domain" description="Protein kinase" evidence="19">
    <location>
        <begin position="762"/>
        <end position="1019"/>
    </location>
</feature>
<comment type="similarity">
    <text evidence="2">Belongs to the ETS family.</text>
</comment>
<feature type="compositionally biased region" description="Polar residues" evidence="17">
    <location>
        <begin position="1"/>
        <end position="24"/>
    </location>
</feature>
<dbReference type="InterPro" id="IPR001849">
    <property type="entry name" value="PH_domain"/>
</dbReference>
<feature type="compositionally biased region" description="Polar residues" evidence="17">
    <location>
        <begin position="248"/>
        <end position="262"/>
    </location>
</feature>
<evidence type="ECO:0000256" key="3">
    <source>
        <dbReference type="ARBA" id="ARBA00006935"/>
    </source>
</evidence>
<comment type="caution">
    <text evidence="23">The sequence shown here is derived from an EMBL/GenBank/DDBJ whole genome shotgun (WGS) entry which is preliminary data.</text>
</comment>
<evidence type="ECO:0000259" key="20">
    <source>
        <dbReference type="PROSITE" id="PS50061"/>
    </source>
</evidence>
<dbReference type="PROSITE" id="PS00107">
    <property type="entry name" value="PROTEIN_KINASE_ATP"/>
    <property type="match status" value="1"/>
</dbReference>
<feature type="compositionally biased region" description="Polar residues" evidence="17">
    <location>
        <begin position="270"/>
        <end position="290"/>
    </location>
</feature>
<dbReference type="InterPro" id="IPR003118">
    <property type="entry name" value="Pointed_dom"/>
</dbReference>
<comment type="catalytic activity">
    <reaction evidence="15">
        <text>L-seryl-[protein] + ATP = O-phospho-L-seryl-[protein] + ADP + H(+)</text>
        <dbReference type="Rhea" id="RHEA:17989"/>
        <dbReference type="Rhea" id="RHEA-COMP:9863"/>
        <dbReference type="Rhea" id="RHEA-COMP:11604"/>
        <dbReference type="ChEBI" id="CHEBI:15378"/>
        <dbReference type="ChEBI" id="CHEBI:29999"/>
        <dbReference type="ChEBI" id="CHEBI:30616"/>
        <dbReference type="ChEBI" id="CHEBI:83421"/>
        <dbReference type="ChEBI" id="CHEBI:456216"/>
        <dbReference type="EC" id="2.7.11.1"/>
    </reaction>
</comment>
<organism evidence="23 24">
    <name type="scientific">Aquatica leii</name>
    <dbReference type="NCBI Taxonomy" id="1421715"/>
    <lineage>
        <taxon>Eukaryota</taxon>
        <taxon>Metazoa</taxon>
        <taxon>Ecdysozoa</taxon>
        <taxon>Arthropoda</taxon>
        <taxon>Hexapoda</taxon>
        <taxon>Insecta</taxon>
        <taxon>Pterygota</taxon>
        <taxon>Neoptera</taxon>
        <taxon>Endopterygota</taxon>
        <taxon>Coleoptera</taxon>
        <taxon>Polyphaga</taxon>
        <taxon>Elateriformia</taxon>
        <taxon>Elateroidea</taxon>
        <taxon>Lampyridae</taxon>
        <taxon>Luciolinae</taxon>
        <taxon>Aquatica</taxon>
    </lineage>
</organism>
<dbReference type="EMBL" id="JARPUR010000001">
    <property type="protein sequence ID" value="KAK4886907.1"/>
    <property type="molecule type" value="Genomic_DNA"/>
</dbReference>
<keyword evidence="13" id="KW-0539">Nucleus</keyword>
<evidence type="ECO:0000256" key="15">
    <source>
        <dbReference type="ARBA" id="ARBA00048679"/>
    </source>
</evidence>
<feature type="region of interest" description="Disordered" evidence="17">
    <location>
        <begin position="222"/>
        <end position="302"/>
    </location>
</feature>
<dbReference type="Gene3D" id="1.10.150.50">
    <property type="entry name" value="Transcription Factor, Ets-1"/>
    <property type="match status" value="1"/>
</dbReference>
<keyword evidence="10" id="KW-0418">Kinase</keyword>
<dbReference type="Gene3D" id="1.10.10.10">
    <property type="entry name" value="Winged helix-like DNA-binding domain superfamily/Winged helix DNA-binding domain"/>
    <property type="match status" value="1"/>
</dbReference>
<keyword evidence="24" id="KW-1185">Reference proteome</keyword>
<dbReference type="GO" id="GO:0008286">
    <property type="term" value="P:insulin receptor signaling pathway"/>
    <property type="evidence" value="ECO:0007669"/>
    <property type="project" value="UniProtKB-ARBA"/>
</dbReference>
<evidence type="ECO:0000259" key="21">
    <source>
        <dbReference type="PROSITE" id="PS51285"/>
    </source>
</evidence>
<keyword evidence="6" id="KW-0723">Serine/threonine-protein kinase</keyword>
<feature type="region of interest" description="Disordered" evidence="17">
    <location>
        <begin position="1"/>
        <end position="36"/>
    </location>
</feature>
<dbReference type="CDD" id="cd05571">
    <property type="entry name" value="STKc_PKB"/>
    <property type="match status" value="1"/>
</dbReference>
<evidence type="ECO:0000256" key="4">
    <source>
        <dbReference type="ARBA" id="ARBA00012513"/>
    </source>
</evidence>
<dbReference type="PRINTS" id="PR00454">
    <property type="entry name" value="ETSDOMAIN"/>
</dbReference>
<dbReference type="GO" id="GO:0005634">
    <property type="term" value="C:nucleus"/>
    <property type="evidence" value="ECO:0007669"/>
    <property type="project" value="UniProtKB-SubCell"/>
</dbReference>
<keyword evidence="9 16" id="KW-0547">Nucleotide-binding</keyword>
<keyword evidence="11 16" id="KW-0067">ATP-binding</keyword>
<dbReference type="InterPro" id="IPR017892">
    <property type="entry name" value="Pkinase_C"/>
</dbReference>
<dbReference type="SUPFAM" id="SSF56112">
    <property type="entry name" value="Protein kinase-like (PK-like)"/>
    <property type="match status" value="1"/>
</dbReference>
<dbReference type="PROSITE" id="PS51285">
    <property type="entry name" value="AGC_KINASE_CTER"/>
    <property type="match status" value="1"/>
</dbReference>
<protein>
    <recommendedName>
        <fullName evidence="4">non-specific serine/threonine protein kinase</fullName>
        <ecNumber evidence="4">2.7.11.1</ecNumber>
    </recommendedName>
</protein>
<dbReference type="Proteomes" id="UP001353858">
    <property type="component" value="Unassembled WGS sequence"/>
</dbReference>
<evidence type="ECO:0000256" key="16">
    <source>
        <dbReference type="PROSITE-ProRule" id="PRU10141"/>
    </source>
</evidence>
<dbReference type="FunFam" id="3.30.200.20:FF:001053">
    <property type="entry name" value="Non-specific serine/threonine protein kinase"/>
    <property type="match status" value="1"/>
</dbReference>
<dbReference type="SUPFAM" id="SSF50729">
    <property type="entry name" value="PH domain-like"/>
    <property type="match status" value="1"/>
</dbReference>
<dbReference type="Gene3D" id="2.30.29.30">
    <property type="entry name" value="Pleckstrin-homology domain (PH domain)/Phosphotyrosine-binding domain (PTB)"/>
    <property type="match status" value="1"/>
</dbReference>
<dbReference type="InterPro" id="IPR000961">
    <property type="entry name" value="AGC-kinase_C"/>
</dbReference>
<dbReference type="EC" id="2.7.11.1" evidence="4"/>
<feature type="domain" description="PNT" evidence="22">
    <location>
        <begin position="292"/>
        <end position="379"/>
    </location>
</feature>
<evidence type="ECO:0000256" key="5">
    <source>
        <dbReference type="ARBA" id="ARBA00022473"/>
    </source>
</evidence>
<dbReference type="Pfam" id="PF00178">
    <property type="entry name" value="Ets"/>
    <property type="match status" value="1"/>
</dbReference>
<dbReference type="InterPro" id="IPR000719">
    <property type="entry name" value="Prot_kinase_dom"/>
</dbReference>
<dbReference type="SUPFAM" id="SSF47769">
    <property type="entry name" value="SAM/Pointed domain"/>
    <property type="match status" value="1"/>
</dbReference>
<keyword evidence="12" id="KW-0238">DNA-binding</keyword>
<dbReference type="SMART" id="SM00133">
    <property type="entry name" value="S_TK_X"/>
    <property type="match status" value="1"/>
</dbReference>
<dbReference type="PROSITE" id="PS50003">
    <property type="entry name" value="PH_DOMAIN"/>
    <property type="match status" value="1"/>
</dbReference>
<dbReference type="InterPro" id="IPR011993">
    <property type="entry name" value="PH-like_dom_sf"/>
</dbReference>
<dbReference type="Pfam" id="PF02198">
    <property type="entry name" value="SAM_PNT"/>
    <property type="match status" value="1"/>
</dbReference>
<dbReference type="Pfam" id="PF00169">
    <property type="entry name" value="PH"/>
    <property type="match status" value="1"/>
</dbReference>
<evidence type="ECO:0000313" key="24">
    <source>
        <dbReference type="Proteomes" id="UP001353858"/>
    </source>
</evidence>
<keyword evidence="5" id="KW-0217">Developmental protein</keyword>
<dbReference type="GO" id="GO:0004674">
    <property type="term" value="F:protein serine/threonine kinase activity"/>
    <property type="evidence" value="ECO:0007669"/>
    <property type="project" value="UniProtKB-KW"/>
</dbReference>
<dbReference type="InterPro" id="IPR000418">
    <property type="entry name" value="Ets_dom"/>
</dbReference>
<evidence type="ECO:0000256" key="12">
    <source>
        <dbReference type="ARBA" id="ARBA00023125"/>
    </source>
</evidence>
<evidence type="ECO:0000256" key="8">
    <source>
        <dbReference type="ARBA" id="ARBA00022679"/>
    </source>
</evidence>
<evidence type="ECO:0000256" key="17">
    <source>
        <dbReference type="SAM" id="MobiDB-lite"/>
    </source>
</evidence>
<dbReference type="PANTHER" id="PTHR24351">
    <property type="entry name" value="RIBOSOMAL PROTEIN S6 KINASE"/>
    <property type="match status" value="1"/>
</dbReference>
<sequence>MITPNSDSTDSSQTSVEDATQKVSSGEHSDTAEENALLSRLKSSELLKHLLSGTVTKFVSSEQNVNKKLFANKGGESSRGSKTKSVRGVSQNKKPNFLREKSYLQTVTQVPSTYKSKIEVNNVSLSNTDSSSATVDSRVINNFSDKNDIMYEKCVSEVSDVSKKKFPSTSCHLPINEVQQLLPTEETQVQHDLSNLPSELLESDTMEYILAEAQRSLNIQSPLSSHTPAEGESNESHQESSSSYAFSNFENPGSETGSSFSPPSYYYHQLENSKLGSSSDNDSARENFNSSEDDSGDDIDNAMVLVPSDPMEWETNHIKSWLEWATKKFGLTQIPDASKFPNLGAELCKLTRSEFETLSGSPRAGALLAKHIAHLRHSVTGRASSPLNIDAKISDDEDKDPYQLLNAASSRLVAQGSGQIQLWQFLLELLGDSANSACITWEGTNGEFKLTDPDEVARRWGERKSKPNMNYDKLSRALRYYYDKNIMSKVHGKRYAYKFDFHGLMAACQAQAQGQGDMVSNYHKYQPHQSELGTALYPTGPGGTPKIPSILPSTSQHSQSGLFPPPAYWPYSPSSFDPRGPPTFISREYNMNEVATSLANATGGPSINPLIGATIVKEGWLYKRGERIKNWRPRYFVLIDNGALIGFKNKPDVNSMGDPLNNFTVKGCQIMSTDRPKPYTFIIRGLQWTTVIERMFHVDGEKEREDWLAAIKMVSENLSSECEDIDMATENPMVEDLCAKFSRQGTSNSKTSGKRKVTLENFEFLKVLGKGTFGKVILCREKATRRLFAIKILKKEVIIQKDEVAHTLTENRVLRSTNHPFLTSLKYSFQTNDRLCFVMEYVNGGELFFHLSRERVFSEDRTRFYGAEIISALAYLHSQGIIYRDLKLENLLLDKDGHIKIADFGLCKEDITYGRTTKTFCGTPEYLAPEVLEDNDYGRAVDWWGIGVVMYEMMCGRLPFYNRDHDVLFTLIIMEEVKFPRTLSAEARDLLAGLLIKDPTQRLGGGPDDAKEIMVHPFFTCINWRDLEQKKIPPPFKPQVTSDIDTRYFDSEFTGESVELTPPEQSGPLGAIQEEPYFPQFSFQDLSSTLGSSTHISSSISSVAQMQ</sequence>
<dbReference type="Pfam" id="PF00433">
    <property type="entry name" value="Pkinase_C"/>
    <property type="match status" value="1"/>
</dbReference>
<keyword evidence="7" id="KW-0597">Phosphoprotein</keyword>
<dbReference type="GO" id="GO:0043565">
    <property type="term" value="F:sequence-specific DNA binding"/>
    <property type="evidence" value="ECO:0007669"/>
    <property type="project" value="InterPro"/>
</dbReference>
<evidence type="ECO:0000256" key="1">
    <source>
        <dbReference type="ARBA" id="ARBA00004123"/>
    </source>
</evidence>
<evidence type="ECO:0000259" key="22">
    <source>
        <dbReference type="PROSITE" id="PS51433"/>
    </source>
</evidence>
<comment type="similarity">
    <text evidence="3">Belongs to the protein kinase superfamily. AGC Ser/Thr protein kinase family. RAC subfamily.</text>
</comment>
<dbReference type="GO" id="GO:0003700">
    <property type="term" value="F:DNA-binding transcription factor activity"/>
    <property type="evidence" value="ECO:0007669"/>
    <property type="project" value="InterPro"/>
</dbReference>
<dbReference type="AlphaFoldDB" id="A0AAN7SKK7"/>
<name>A0AAN7SKK7_9COLE</name>
<dbReference type="GO" id="GO:0005524">
    <property type="term" value="F:ATP binding"/>
    <property type="evidence" value="ECO:0007669"/>
    <property type="project" value="UniProtKB-UniRule"/>
</dbReference>
<dbReference type="FunFam" id="1.10.510.10:FF:000033">
    <property type="entry name" value="Non-specific serine/threonine protein kinase"/>
    <property type="match status" value="1"/>
</dbReference>
<keyword evidence="8" id="KW-0808">Transferase</keyword>
<evidence type="ECO:0000259" key="18">
    <source>
        <dbReference type="PROSITE" id="PS50003"/>
    </source>
</evidence>
<dbReference type="SMART" id="SM00220">
    <property type="entry name" value="S_TKc"/>
    <property type="match status" value="1"/>
</dbReference>
<dbReference type="FunFam" id="1.10.10.10:FF:000039">
    <property type="entry name" value="Friend leukemia integration 1 transcription factor"/>
    <property type="match status" value="1"/>
</dbReference>
<comment type="catalytic activity">
    <reaction evidence="14">
        <text>L-threonyl-[protein] + ATP = O-phospho-L-threonyl-[protein] + ADP + H(+)</text>
        <dbReference type="Rhea" id="RHEA:46608"/>
        <dbReference type="Rhea" id="RHEA-COMP:11060"/>
        <dbReference type="Rhea" id="RHEA-COMP:11605"/>
        <dbReference type="ChEBI" id="CHEBI:15378"/>
        <dbReference type="ChEBI" id="CHEBI:30013"/>
        <dbReference type="ChEBI" id="CHEBI:30616"/>
        <dbReference type="ChEBI" id="CHEBI:61977"/>
        <dbReference type="ChEBI" id="CHEBI:456216"/>
        <dbReference type="EC" id="2.7.11.1"/>
    </reaction>
</comment>
<evidence type="ECO:0000256" key="10">
    <source>
        <dbReference type="ARBA" id="ARBA00022777"/>
    </source>
</evidence>
<dbReference type="Pfam" id="PF00069">
    <property type="entry name" value="Pkinase"/>
    <property type="match status" value="1"/>
</dbReference>
<evidence type="ECO:0000259" key="19">
    <source>
        <dbReference type="PROSITE" id="PS50011"/>
    </source>
</evidence>
<dbReference type="Gene3D" id="1.10.510.10">
    <property type="entry name" value="Transferase(Phosphotransferase) domain 1"/>
    <property type="match status" value="1"/>
</dbReference>
<proteinExistence type="inferred from homology"/>
<dbReference type="SMART" id="SM00413">
    <property type="entry name" value="ETS"/>
    <property type="match status" value="1"/>
</dbReference>
<dbReference type="FunFam" id="2.30.29.30:FF:000404">
    <property type="entry name" value="Non-specific serine/threonine protein kinase"/>
    <property type="match status" value="1"/>
</dbReference>
<dbReference type="SMART" id="SM00233">
    <property type="entry name" value="PH"/>
    <property type="match status" value="1"/>
</dbReference>
<feature type="domain" description="PH" evidence="18">
    <location>
        <begin position="614"/>
        <end position="716"/>
    </location>
</feature>
<dbReference type="Gene3D" id="3.30.200.20">
    <property type="entry name" value="Phosphorylase Kinase, domain 1"/>
    <property type="match status" value="1"/>
</dbReference>
<feature type="compositionally biased region" description="Acidic residues" evidence="17">
    <location>
        <begin position="291"/>
        <end position="300"/>
    </location>
</feature>
<dbReference type="InterPro" id="IPR011009">
    <property type="entry name" value="Kinase-like_dom_sf"/>
</dbReference>
<evidence type="ECO:0000256" key="2">
    <source>
        <dbReference type="ARBA" id="ARBA00005562"/>
    </source>
</evidence>
<gene>
    <name evidence="23" type="ORF">RN001_003178</name>
</gene>
<dbReference type="InterPro" id="IPR039026">
    <property type="entry name" value="PH_PKB"/>
</dbReference>
<dbReference type="PROSITE" id="PS50011">
    <property type="entry name" value="PROTEIN_KINASE_DOM"/>
    <property type="match status" value="1"/>
</dbReference>
<dbReference type="SMART" id="SM00251">
    <property type="entry name" value="SAM_PNT"/>
    <property type="match status" value="1"/>
</dbReference>
<feature type="binding site" evidence="16">
    <location>
        <position position="791"/>
    </location>
    <ligand>
        <name>ATP</name>
        <dbReference type="ChEBI" id="CHEBI:30616"/>
    </ligand>
</feature>
<evidence type="ECO:0000256" key="14">
    <source>
        <dbReference type="ARBA" id="ARBA00047899"/>
    </source>
</evidence>
<dbReference type="InterPro" id="IPR008271">
    <property type="entry name" value="Ser/Thr_kinase_AS"/>
</dbReference>
<evidence type="ECO:0000256" key="13">
    <source>
        <dbReference type="ARBA" id="ARBA00023242"/>
    </source>
</evidence>
<evidence type="ECO:0000256" key="9">
    <source>
        <dbReference type="ARBA" id="ARBA00022741"/>
    </source>
</evidence>
<accession>A0AAN7SKK7</accession>
<evidence type="ECO:0000313" key="23">
    <source>
        <dbReference type="EMBL" id="KAK4886907.1"/>
    </source>
</evidence>
<dbReference type="PROSITE" id="PS51433">
    <property type="entry name" value="PNT"/>
    <property type="match status" value="1"/>
</dbReference>
<dbReference type="InterPro" id="IPR017441">
    <property type="entry name" value="Protein_kinase_ATP_BS"/>
</dbReference>
<comment type="subcellular location">
    <subcellularLocation>
        <location evidence="1">Nucleus</location>
    </subcellularLocation>
</comment>
<evidence type="ECO:0000256" key="6">
    <source>
        <dbReference type="ARBA" id="ARBA00022527"/>
    </source>
</evidence>
<evidence type="ECO:0000256" key="7">
    <source>
        <dbReference type="ARBA" id="ARBA00022553"/>
    </source>
</evidence>
<dbReference type="InterPro" id="IPR036390">
    <property type="entry name" value="WH_DNA-bd_sf"/>
</dbReference>
<dbReference type="CDD" id="cd08203">
    <property type="entry name" value="SAM_PNT"/>
    <property type="match status" value="1"/>
</dbReference>
<dbReference type="CDD" id="cd01241">
    <property type="entry name" value="PH_PKB"/>
    <property type="match status" value="1"/>
</dbReference>
<dbReference type="PROSITE" id="PS00345">
    <property type="entry name" value="ETS_DOMAIN_1"/>
    <property type="match status" value="1"/>
</dbReference>
<feature type="domain" description="AGC-kinase C-terminal" evidence="21">
    <location>
        <begin position="1020"/>
        <end position="1093"/>
    </location>
</feature>
<dbReference type="InterPro" id="IPR036388">
    <property type="entry name" value="WH-like_DNA-bd_sf"/>
</dbReference>
<dbReference type="InterPro" id="IPR013761">
    <property type="entry name" value="SAM/pointed_sf"/>
</dbReference>
<dbReference type="GO" id="GO:0008582">
    <property type="term" value="P:regulation of synaptic assembly at neuromuscular junction"/>
    <property type="evidence" value="ECO:0007669"/>
    <property type="project" value="UniProtKB-ARBA"/>
</dbReference>
<feature type="region of interest" description="Disordered" evidence="17">
    <location>
        <begin position="70"/>
        <end position="94"/>
    </location>
</feature>
<dbReference type="PROSITE" id="PS00346">
    <property type="entry name" value="ETS_DOMAIN_2"/>
    <property type="match status" value="1"/>
</dbReference>
<dbReference type="PROSITE" id="PS50061">
    <property type="entry name" value="ETS_DOMAIN_3"/>
    <property type="match status" value="1"/>
</dbReference>
<feature type="domain" description="ETS" evidence="20">
    <location>
        <begin position="420"/>
        <end position="500"/>
    </location>
</feature>
<feature type="region of interest" description="Disordered" evidence="17">
    <location>
        <begin position="537"/>
        <end position="559"/>
    </location>
</feature>